<evidence type="ECO:0000313" key="2">
    <source>
        <dbReference type="Proteomes" id="UP001595887"/>
    </source>
</evidence>
<reference evidence="2" key="1">
    <citation type="journal article" date="2019" name="Int. J. Syst. Evol. Microbiol.">
        <title>The Global Catalogue of Microorganisms (GCM) 10K type strain sequencing project: providing services to taxonomists for standard genome sequencing and annotation.</title>
        <authorList>
            <consortium name="The Broad Institute Genomics Platform"/>
            <consortium name="The Broad Institute Genome Sequencing Center for Infectious Disease"/>
            <person name="Wu L."/>
            <person name="Ma J."/>
        </authorList>
    </citation>
    <scope>NUCLEOTIDE SEQUENCE [LARGE SCALE GENOMIC DNA]</scope>
    <source>
        <strain evidence="2">CECT 8531</strain>
    </source>
</reference>
<organism evidence="1 2">
    <name type="scientific">Sphingorhabdus arenilitoris</name>
    <dbReference type="NCBI Taxonomy" id="1490041"/>
    <lineage>
        <taxon>Bacteria</taxon>
        <taxon>Pseudomonadati</taxon>
        <taxon>Pseudomonadota</taxon>
        <taxon>Alphaproteobacteria</taxon>
        <taxon>Sphingomonadales</taxon>
        <taxon>Sphingomonadaceae</taxon>
        <taxon>Sphingorhabdus</taxon>
    </lineage>
</organism>
<gene>
    <name evidence="1" type="ORF">ACFOWX_03335</name>
</gene>
<dbReference type="RefSeq" id="WP_381421297.1">
    <property type="nucleotide sequence ID" value="NZ_JBHSDH010000012.1"/>
</dbReference>
<accession>A0ABV8RDY2</accession>
<name>A0ABV8RDY2_9SPHN</name>
<comment type="caution">
    <text evidence="1">The sequence shown here is derived from an EMBL/GenBank/DDBJ whole genome shotgun (WGS) entry which is preliminary data.</text>
</comment>
<proteinExistence type="predicted"/>
<evidence type="ECO:0000313" key="1">
    <source>
        <dbReference type="EMBL" id="MFC4291443.1"/>
    </source>
</evidence>
<dbReference type="EMBL" id="JBHSDH010000012">
    <property type="protein sequence ID" value="MFC4291443.1"/>
    <property type="molecule type" value="Genomic_DNA"/>
</dbReference>
<dbReference type="Proteomes" id="UP001595887">
    <property type="component" value="Unassembled WGS sequence"/>
</dbReference>
<keyword evidence="2" id="KW-1185">Reference proteome</keyword>
<sequence length="239" mass="27775">MTENRKKWDAPLTDDELEQFIGYLNDNSDAMSDARLGNEIEFMVRNGFDPAILYGQFCGAAVDEESPLRTTKPYENYNLRDDWATKLSKSGRDEDYLRIIFIQTVDYYRKKWGHPALSDQDKENWPKVPVPAKNWHKISKPAPKGWCGSLQTIELTEEQIESVANYMLENYREIVAWNQAILKLAEKQGYKDFDEIRRTGIFESYLTDSIAAIFTLNYDEMVGYKSIEKIEGKLNKGRL</sequence>
<protein>
    <submittedName>
        <fullName evidence="1">Uncharacterized protein</fullName>
    </submittedName>
</protein>